<proteinExistence type="predicted"/>
<dbReference type="Gene3D" id="3.40.50.1000">
    <property type="entry name" value="HAD superfamily/HAD-like"/>
    <property type="match status" value="1"/>
</dbReference>
<dbReference type="Pfam" id="PF00702">
    <property type="entry name" value="Hydrolase"/>
    <property type="match status" value="1"/>
</dbReference>
<evidence type="ECO:0000313" key="2">
    <source>
        <dbReference type="Proteomes" id="UP001500979"/>
    </source>
</evidence>
<dbReference type="Proteomes" id="UP001500979">
    <property type="component" value="Unassembled WGS sequence"/>
</dbReference>
<evidence type="ECO:0000313" key="1">
    <source>
        <dbReference type="EMBL" id="GAA2815282.1"/>
    </source>
</evidence>
<dbReference type="PANTHER" id="PTHR43611">
    <property type="entry name" value="ALPHA-D-GLUCOSE 1-PHOSPHATE PHOSPHATASE"/>
    <property type="match status" value="1"/>
</dbReference>
<sequence length="199" mass="21579">MKWVVFDYGEVISEPTPALPALAGMLGVDADEFARAYYAERVAYDRGCTDLEFWHAVAAHFGAAPDDSLVNALTGHDIVGWLHIDAEAVQLIEDLDRAGVPLAVLSNAPSSFGRAVEQQPWAGHFQHLVFSGDLEVVKPDEAIYRALLDVLGARPAECLFFDDRQDNVDAAIRAGLHASIWQGAAAARRELAARGLLTL</sequence>
<dbReference type="CDD" id="cd02603">
    <property type="entry name" value="HAD_sEH-N_like"/>
    <property type="match status" value="1"/>
</dbReference>
<name>A0ABN3VKZ9_9PSEU</name>
<dbReference type="InterPro" id="IPR036412">
    <property type="entry name" value="HAD-like_sf"/>
</dbReference>
<protein>
    <submittedName>
        <fullName evidence="1">HAD family phosphatase</fullName>
    </submittedName>
</protein>
<dbReference type="SFLD" id="SFLDS00003">
    <property type="entry name" value="Haloacid_Dehalogenase"/>
    <property type="match status" value="1"/>
</dbReference>
<reference evidence="1 2" key="1">
    <citation type="journal article" date="2019" name="Int. J. Syst. Evol. Microbiol.">
        <title>The Global Catalogue of Microorganisms (GCM) 10K type strain sequencing project: providing services to taxonomists for standard genome sequencing and annotation.</title>
        <authorList>
            <consortium name="The Broad Institute Genomics Platform"/>
            <consortium name="The Broad Institute Genome Sequencing Center for Infectious Disease"/>
            <person name="Wu L."/>
            <person name="Ma J."/>
        </authorList>
    </citation>
    <scope>NUCLEOTIDE SEQUENCE [LARGE SCALE GENOMIC DNA]</scope>
    <source>
        <strain evidence="1 2">JCM 9383</strain>
    </source>
</reference>
<dbReference type="EMBL" id="BAAAUX010000029">
    <property type="protein sequence ID" value="GAA2815282.1"/>
    <property type="molecule type" value="Genomic_DNA"/>
</dbReference>
<dbReference type="RefSeq" id="WP_344685189.1">
    <property type="nucleotide sequence ID" value="NZ_BAAAUX010000029.1"/>
</dbReference>
<dbReference type="PANTHER" id="PTHR43611:SF3">
    <property type="entry name" value="FLAVIN MONONUCLEOTIDE HYDROLASE 1, CHLOROPLATIC"/>
    <property type="match status" value="1"/>
</dbReference>
<dbReference type="PRINTS" id="PR00413">
    <property type="entry name" value="HADHALOGNASE"/>
</dbReference>
<dbReference type="InterPro" id="IPR023214">
    <property type="entry name" value="HAD_sf"/>
</dbReference>
<dbReference type="SFLD" id="SFLDG01129">
    <property type="entry name" value="C1.5:_HAD__Beta-PGM__Phosphata"/>
    <property type="match status" value="1"/>
</dbReference>
<accession>A0ABN3VKZ9</accession>
<comment type="caution">
    <text evidence="1">The sequence shown here is derived from an EMBL/GenBank/DDBJ whole genome shotgun (WGS) entry which is preliminary data.</text>
</comment>
<gene>
    <name evidence="1" type="ORF">GCM10010470_58380</name>
</gene>
<keyword evidence="2" id="KW-1185">Reference proteome</keyword>
<dbReference type="InterPro" id="IPR006439">
    <property type="entry name" value="HAD-SF_hydro_IA"/>
</dbReference>
<dbReference type="SUPFAM" id="SSF56784">
    <property type="entry name" value="HAD-like"/>
    <property type="match status" value="1"/>
</dbReference>
<organism evidence="1 2">
    <name type="scientific">Saccharopolyspora taberi</name>
    <dbReference type="NCBI Taxonomy" id="60895"/>
    <lineage>
        <taxon>Bacteria</taxon>
        <taxon>Bacillati</taxon>
        <taxon>Actinomycetota</taxon>
        <taxon>Actinomycetes</taxon>
        <taxon>Pseudonocardiales</taxon>
        <taxon>Pseudonocardiaceae</taxon>
        <taxon>Saccharopolyspora</taxon>
    </lineage>
</organism>
<dbReference type="NCBIfam" id="TIGR01509">
    <property type="entry name" value="HAD-SF-IA-v3"/>
    <property type="match status" value="1"/>
</dbReference>